<name>A0ABU8E229_9ACTN</name>
<sequence length="111" mass="11512">MSITAALASLTVSDLGRAEAWYAALVGRDPDARPMEGLLEWYLPGGSGVQVFAEPDRAGRSGATLAAEDLDEVARTLAAAGVEHAGPEPVTSGRILRLADPDGNRVVLTGR</sequence>
<dbReference type="InterPro" id="IPR029068">
    <property type="entry name" value="Glyas_Bleomycin-R_OHBP_Dase"/>
</dbReference>
<dbReference type="Gene3D" id="3.10.180.10">
    <property type="entry name" value="2,3-Dihydroxybiphenyl 1,2-Dioxygenase, domain 1"/>
    <property type="match status" value="1"/>
</dbReference>
<organism evidence="2 3">
    <name type="scientific">Klenkia terrae</name>
    <dbReference type="NCBI Taxonomy" id="1052259"/>
    <lineage>
        <taxon>Bacteria</taxon>
        <taxon>Bacillati</taxon>
        <taxon>Actinomycetota</taxon>
        <taxon>Actinomycetes</taxon>
        <taxon>Geodermatophilales</taxon>
        <taxon>Geodermatophilaceae</taxon>
        <taxon>Klenkia</taxon>
    </lineage>
</organism>
<dbReference type="SUPFAM" id="SSF54593">
    <property type="entry name" value="Glyoxalase/Bleomycin resistance protein/Dihydroxybiphenyl dioxygenase"/>
    <property type="match status" value="1"/>
</dbReference>
<evidence type="ECO:0000313" key="2">
    <source>
        <dbReference type="EMBL" id="MEI4277408.1"/>
    </source>
</evidence>
<dbReference type="RefSeq" id="WP_225232721.1">
    <property type="nucleotide sequence ID" value="NZ_JBAPLV010000002.1"/>
</dbReference>
<evidence type="ECO:0000259" key="1">
    <source>
        <dbReference type="PROSITE" id="PS51819"/>
    </source>
</evidence>
<dbReference type="Proteomes" id="UP001373496">
    <property type="component" value="Unassembled WGS sequence"/>
</dbReference>
<gene>
    <name evidence="2" type="ORF">UXQ13_02930</name>
</gene>
<dbReference type="InterPro" id="IPR037523">
    <property type="entry name" value="VOC_core"/>
</dbReference>
<feature type="domain" description="VOC" evidence="1">
    <location>
        <begin position="4"/>
        <end position="111"/>
    </location>
</feature>
<reference evidence="2 3" key="1">
    <citation type="submission" date="2024-03" db="EMBL/GenBank/DDBJ databases">
        <title>Draft genome sequence of Klenkia terrae.</title>
        <authorList>
            <person name="Duangmal K."/>
            <person name="Chantavorakit T."/>
        </authorList>
    </citation>
    <scope>NUCLEOTIDE SEQUENCE [LARGE SCALE GENOMIC DNA]</scope>
    <source>
        <strain evidence="2 3">JCM 17786</strain>
    </source>
</reference>
<dbReference type="EMBL" id="JBAPLV010000002">
    <property type="protein sequence ID" value="MEI4277408.1"/>
    <property type="molecule type" value="Genomic_DNA"/>
</dbReference>
<dbReference type="PROSITE" id="PS51819">
    <property type="entry name" value="VOC"/>
    <property type="match status" value="1"/>
</dbReference>
<dbReference type="CDD" id="cd06587">
    <property type="entry name" value="VOC"/>
    <property type="match status" value="1"/>
</dbReference>
<dbReference type="InterPro" id="IPR041581">
    <property type="entry name" value="Glyoxalase_6"/>
</dbReference>
<proteinExistence type="predicted"/>
<comment type="caution">
    <text evidence="2">The sequence shown here is derived from an EMBL/GenBank/DDBJ whole genome shotgun (WGS) entry which is preliminary data.</text>
</comment>
<dbReference type="Pfam" id="PF18029">
    <property type="entry name" value="Glyoxalase_6"/>
    <property type="match status" value="1"/>
</dbReference>
<protein>
    <submittedName>
        <fullName evidence="2">VOC family protein</fullName>
    </submittedName>
</protein>
<accession>A0ABU8E229</accession>
<evidence type="ECO:0000313" key="3">
    <source>
        <dbReference type="Proteomes" id="UP001373496"/>
    </source>
</evidence>
<keyword evidence="3" id="KW-1185">Reference proteome</keyword>